<dbReference type="Proteomes" id="UP000600946">
    <property type="component" value="Unassembled WGS sequence"/>
</dbReference>
<gene>
    <name evidence="2" type="ORF">GCM10010326_45570</name>
</gene>
<sequence length="67" mass="6670">MTNTAPAAAATSESGSGTWESSTWDAAESVTTSAVKSAARAALSCVLDMSIAGECAMSGCQPCPKVR</sequence>
<organism evidence="2 3">
    <name type="scientific">Streptomyces xanthochromogenes</name>
    <dbReference type="NCBI Taxonomy" id="67384"/>
    <lineage>
        <taxon>Bacteria</taxon>
        <taxon>Bacillati</taxon>
        <taxon>Actinomycetota</taxon>
        <taxon>Actinomycetes</taxon>
        <taxon>Kitasatosporales</taxon>
        <taxon>Streptomycetaceae</taxon>
        <taxon>Streptomyces</taxon>
    </lineage>
</organism>
<keyword evidence="3" id="KW-1185">Reference proteome</keyword>
<dbReference type="EMBL" id="BMUU01000007">
    <property type="protein sequence ID" value="GGY46261.1"/>
    <property type="molecule type" value="Genomic_DNA"/>
</dbReference>
<protein>
    <submittedName>
        <fullName evidence="2">Uncharacterized protein</fullName>
    </submittedName>
</protein>
<feature type="compositionally biased region" description="Low complexity" evidence="1">
    <location>
        <begin position="1"/>
        <end position="24"/>
    </location>
</feature>
<feature type="region of interest" description="Disordered" evidence="1">
    <location>
        <begin position="1"/>
        <end position="27"/>
    </location>
</feature>
<name>A0ABQ3AEU7_9ACTN</name>
<accession>A0ABQ3AEU7</accession>
<proteinExistence type="predicted"/>
<comment type="caution">
    <text evidence="2">The sequence shown here is derived from an EMBL/GenBank/DDBJ whole genome shotgun (WGS) entry which is preliminary data.</text>
</comment>
<evidence type="ECO:0000313" key="2">
    <source>
        <dbReference type="EMBL" id="GGY46261.1"/>
    </source>
</evidence>
<evidence type="ECO:0000256" key="1">
    <source>
        <dbReference type="SAM" id="MobiDB-lite"/>
    </source>
</evidence>
<evidence type="ECO:0000313" key="3">
    <source>
        <dbReference type="Proteomes" id="UP000600946"/>
    </source>
</evidence>
<reference evidence="3" key="1">
    <citation type="journal article" date="2019" name="Int. J. Syst. Evol. Microbiol.">
        <title>The Global Catalogue of Microorganisms (GCM) 10K type strain sequencing project: providing services to taxonomists for standard genome sequencing and annotation.</title>
        <authorList>
            <consortium name="The Broad Institute Genomics Platform"/>
            <consortium name="The Broad Institute Genome Sequencing Center for Infectious Disease"/>
            <person name="Wu L."/>
            <person name="Ma J."/>
        </authorList>
    </citation>
    <scope>NUCLEOTIDE SEQUENCE [LARGE SCALE GENOMIC DNA]</scope>
    <source>
        <strain evidence="3">JCM 4594</strain>
    </source>
</reference>